<name>A0ABX6P9K2_9BURK</name>
<dbReference type="Proteomes" id="UP000500826">
    <property type="component" value="Chromosome"/>
</dbReference>
<gene>
    <name evidence="3" type="ORF">HK414_07595</name>
</gene>
<feature type="domain" description="LysR substrate-binding" evidence="2">
    <location>
        <begin position="27"/>
        <end position="104"/>
    </location>
</feature>
<accession>A0ABX6P9K2</accession>
<keyword evidence="4" id="KW-1185">Reference proteome</keyword>
<dbReference type="EMBL" id="CP053418">
    <property type="protein sequence ID" value="QJW85761.1"/>
    <property type="molecule type" value="Genomic_DNA"/>
</dbReference>
<evidence type="ECO:0000313" key="4">
    <source>
        <dbReference type="Proteomes" id="UP000500826"/>
    </source>
</evidence>
<evidence type="ECO:0000259" key="2">
    <source>
        <dbReference type="Pfam" id="PF03466"/>
    </source>
</evidence>
<dbReference type="InterPro" id="IPR005119">
    <property type="entry name" value="LysR_subst-bd"/>
</dbReference>
<evidence type="ECO:0000313" key="3">
    <source>
        <dbReference type="EMBL" id="QJW85761.1"/>
    </source>
</evidence>
<proteinExistence type="predicted"/>
<protein>
    <recommendedName>
        <fullName evidence="2">LysR substrate-binding domain-containing protein</fullName>
    </recommendedName>
</protein>
<dbReference type="Gene3D" id="3.40.190.10">
    <property type="entry name" value="Periplasmic binding protein-like II"/>
    <property type="match status" value="1"/>
</dbReference>
<feature type="region of interest" description="Disordered" evidence="1">
    <location>
        <begin position="100"/>
        <end position="119"/>
    </location>
</feature>
<organism evidence="3 4">
    <name type="scientific">Ramlibacter terrae</name>
    <dbReference type="NCBI Taxonomy" id="2732511"/>
    <lineage>
        <taxon>Bacteria</taxon>
        <taxon>Pseudomonadati</taxon>
        <taxon>Pseudomonadota</taxon>
        <taxon>Betaproteobacteria</taxon>
        <taxon>Burkholderiales</taxon>
        <taxon>Comamonadaceae</taxon>
        <taxon>Ramlibacter</taxon>
    </lineage>
</organism>
<evidence type="ECO:0000256" key="1">
    <source>
        <dbReference type="SAM" id="MobiDB-lite"/>
    </source>
</evidence>
<dbReference type="Pfam" id="PF03466">
    <property type="entry name" value="LysR_substrate"/>
    <property type="match status" value="1"/>
</dbReference>
<sequence>MRWPASSACSSRTGQRGLRRLPAQGRPRLRKRADGGVRDCGFIPRLAQTASQMQTILALVAGGLGIALVPRAMRAVAMEGVRYLQVRKGNASLRYALGRPTTRPTRTRRCSRSWPWRSA</sequence>
<reference evidence="3 4" key="2">
    <citation type="submission" date="2020-05" db="EMBL/GenBank/DDBJ databases">
        <authorList>
            <person name="Khan S.A."/>
            <person name="Jeon C.O."/>
            <person name="Chun B.H."/>
        </authorList>
    </citation>
    <scope>NUCLEOTIDE SEQUENCE [LARGE SCALE GENOMIC DNA]</scope>
    <source>
        <strain evidence="3 4">H242</strain>
    </source>
</reference>
<reference evidence="3 4" key="1">
    <citation type="submission" date="2020-05" db="EMBL/GenBank/DDBJ databases">
        <title>Ramlibacter rhizophilus sp. nov., isolated from rhizosphere soil of national flower Mugunghwa from South Korea.</title>
        <authorList>
            <person name="Zheng-Fei Y."/>
            <person name="Huan T."/>
        </authorList>
    </citation>
    <scope>NUCLEOTIDE SEQUENCE [LARGE SCALE GENOMIC DNA]</scope>
    <source>
        <strain evidence="3 4">H242</strain>
    </source>
</reference>
<dbReference type="SUPFAM" id="SSF53850">
    <property type="entry name" value="Periplasmic binding protein-like II"/>
    <property type="match status" value="1"/>
</dbReference>
<feature type="region of interest" description="Disordered" evidence="1">
    <location>
        <begin position="1"/>
        <end position="34"/>
    </location>
</feature>